<dbReference type="GO" id="GO:0006412">
    <property type="term" value="P:translation"/>
    <property type="evidence" value="ECO:0007669"/>
    <property type="project" value="UniProtKB-UniRule"/>
</dbReference>
<dbReference type="InterPro" id="IPR009000">
    <property type="entry name" value="Transl_B-barrel_sf"/>
</dbReference>
<protein>
    <recommendedName>
        <fullName evidence="6 7">Large ribosomal subunit protein uL3</fullName>
    </recommendedName>
</protein>
<dbReference type="Gene3D" id="3.30.160.810">
    <property type="match status" value="1"/>
</dbReference>
<dbReference type="SUPFAM" id="SSF50447">
    <property type="entry name" value="Translation proteins"/>
    <property type="match status" value="1"/>
</dbReference>
<dbReference type="Proteomes" id="UP000179153">
    <property type="component" value="Unassembled WGS sequence"/>
</dbReference>
<dbReference type="InterPro" id="IPR019926">
    <property type="entry name" value="Ribosomal_uL3_CS"/>
</dbReference>
<dbReference type="Pfam" id="PF00297">
    <property type="entry name" value="Ribosomal_L3"/>
    <property type="match status" value="1"/>
</dbReference>
<evidence type="ECO:0000256" key="9">
    <source>
        <dbReference type="RuleBase" id="RU003906"/>
    </source>
</evidence>
<gene>
    <name evidence="7" type="primary">rplC</name>
    <name evidence="10" type="ORF">A2932_01230</name>
</gene>
<proteinExistence type="inferred from homology"/>
<comment type="subunit">
    <text evidence="7 9">Part of the 50S ribosomal subunit. Forms a cluster with proteins L14 and L19.</text>
</comment>
<dbReference type="InterPro" id="IPR000597">
    <property type="entry name" value="Ribosomal_uL3"/>
</dbReference>
<organism evidence="10 11">
    <name type="scientific">Candidatus Spechtbacteria bacterium RIFCSPLOWO2_01_FULL_46_10</name>
    <dbReference type="NCBI Taxonomy" id="1802163"/>
    <lineage>
        <taxon>Bacteria</taxon>
        <taxon>Candidatus Spechtiibacteriota</taxon>
    </lineage>
</organism>
<dbReference type="STRING" id="1802163.A2932_01230"/>
<evidence type="ECO:0000256" key="3">
    <source>
        <dbReference type="ARBA" id="ARBA00022884"/>
    </source>
</evidence>
<sequence length="206" mass="22194">MPKYILGKKVGMTQIFDEKGHVVPVTLLSAGPVTVTQVIVEEKNGYTAVQVGYGEKRLNKPELGHVKDFAAKNGKGFAILREFRVMPENELKKGDKLDVTQFAVGDRVNVRAATKGKGFQGVVKRWGFKGGPKTHGQKHSLRAPGSIGSGYPQRVIKGLKMGGHMGSANKSVLRLRVAYVNPADNIIGIRGAVPGRRGAAVEIIAR</sequence>
<keyword evidence="5 7" id="KW-0687">Ribonucleoprotein</keyword>
<dbReference type="PANTHER" id="PTHR11229">
    <property type="entry name" value="50S RIBOSOMAL PROTEIN L3"/>
    <property type="match status" value="1"/>
</dbReference>
<dbReference type="Gene3D" id="2.40.30.10">
    <property type="entry name" value="Translation factors"/>
    <property type="match status" value="1"/>
</dbReference>
<evidence type="ECO:0000256" key="4">
    <source>
        <dbReference type="ARBA" id="ARBA00022980"/>
    </source>
</evidence>
<accession>A0A1G2HGY5</accession>
<dbReference type="GO" id="GO:0003735">
    <property type="term" value="F:structural constituent of ribosome"/>
    <property type="evidence" value="ECO:0007669"/>
    <property type="project" value="UniProtKB-UniRule"/>
</dbReference>
<dbReference type="PROSITE" id="PS00474">
    <property type="entry name" value="RIBOSOMAL_L3"/>
    <property type="match status" value="1"/>
</dbReference>
<evidence type="ECO:0000313" key="11">
    <source>
        <dbReference type="Proteomes" id="UP000179153"/>
    </source>
</evidence>
<evidence type="ECO:0000256" key="7">
    <source>
        <dbReference type="HAMAP-Rule" id="MF_01325"/>
    </source>
</evidence>
<evidence type="ECO:0000256" key="5">
    <source>
        <dbReference type="ARBA" id="ARBA00023274"/>
    </source>
</evidence>
<dbReference type="EMBL" id="MHOI01000015">
    <property type="protein sequence ID" value="OGZ61530.1"/>
    <property type="molecule type" value="Genomic_DNA"/>
</dbReference>
<reference evidence="10 11" key="1">
    <citation type="journal article" date="2016" name="Nat. Commun.">
        <title>Thousands of microbial genomes shed light on interconnected biogeochemical processes in an aquifer system.</title>
        <authorList>
            <person name="Anantharaman K."/>
            <person name="Brown C.T."/>
            <person name="Hug L.A."/>
            <person name="Sharon I."/>
            <person name="Castelle C.J."/>
            <person name="Probst A.J."/>
            <person name="Thomas B.C."/>
            <person name="Singh A."/>
            <person name="Wilkins M.J."/>
            <person name="Karaoz U."/>
            <person name="Brodie E.L."/>
            <person name="Williams K.H."/>
            <person name="Hubbard S.S."/>
            <person name="Banfield J.F."/>
        </authorList>
    </citation>
    <scope>NUCLEOTIDE SEQUENCE [LARGE SCALE GENOMIC DNA]</scope>
</reference>
<keyword evidence="4 7" id="KW-0689">Ribosomal protein</keyword>
<comment type="function">
    <text evidence="7 9">One of the primary rRNA binding proteins, it binds directly near the 3'-end of the 23S rRNA, where it nucleates assembly of the 50S subunit.</text>
</comment>
<evidence type="ECO:0000256" key="6">
    <source>
        <dbReference type="ARBA" id="ARBA00035243"/>
    </source>
</evidence>
<dbReference type="NCBIfam" id="TIGR03625">
    <property type="entry name" value="L3_bact"/>
    <property type="match status" value="1"/>
</dbReference>
<dbReference type="HAMAP" id="MF_01325_B">
    <property type="entry name" value="Ribosomal_uL3_B"/>
    <property type="match status" value="1"/>
</dbReference>
<dbReference type="PANTHER" id="PTHR11229:SF16">
    <property type="entry name" value="LARGE RIBOSOMAL SUBUNIT PROTEIN UL3C"/>
    <property type="match status" value="1"/>
</dbReference>
<dbReference type="AlphaFoldDB" id="A0A1G2HGY5"/>
<keyword evidence="3 7" id="KW-0694">RNA-binding</keyword>
<dbReference type="GO" id="GO:0022625">
    <property type="term" value="C:cytosolic large ribosomal subunit"/>
    <property type="evidence" value="ECO:0007669"/>
    <property type="project" value="TreeGrafter"/>
</dbReference>
<evidence type="ECO:0000256" key="1">
    <source>
        <dbReference type="ARBA" id="ARBA00006540"/>
    </source>
</evidence>
<comment type="similarity">
    <text evidence="1 7 8">Belongs to the universal ribosomal protein uL3 family.</text>
</comment>
<dbReference type="GO" id="GO:0019843">
    <property type="term" value="F:rRNA binding"/>
    <property type="evidence" value="ECO:0007669"/>
    <property type="project" value="UniProtKB-UniRule"/>
</dbReference>
<evidence type="ECO:0000256" key="8">
    <source>
        <dbReference type="RuleBase" id="RU003905"/>
    </source>
</evidence>
<comment type="caution">
    <text evidence="10">The sequence shown here is derived from an EMBL/GenBank/DDBJ whole genome shotgun (WGS) entry which is preliminary data.</text>
</comment>
<dbReference type="InterPro" id="IPR019927">
    <property type="entry name" value="Ribosomal_uL3_bac/org-type"/>
</dbReference>
<keyword evidence="2 7" id="KW-0699">rRNA-binding</keyword>
<name>A0A1G2HGY5_9BACT</name>
<evidence type="ECO:0000313" key="10">
    <source>
        <dbReference type="EMBL" id="OGZ61530.1"/>
    </source>
</evidence>
<evidence type="ECO:0000256" key="2">
    <source>
        <dbReference type="ARBA" id="ARBA00022730"/>
    </source>
</evidence>